<name>A0A0E9S2T3_ANGAN</name>
<dbReference type="EMBL" id="GBXM01073759">
    <property type="protein sequence ID" value="JAH34818.1"/>
    <property type="molecule type" value="Transcribed_RNA"/>
</dbReference>
<protein>
    <submittedName>
        <fullName evidence="1">Uncharacterized protein</fullName>
    </submittedName>
</protein>
<sequence length="20" mass="2214">MLGGNLIEAPLRYAAFQLVH</sequence>
<accession>A0A0E9S2T3</accession>
<reference evidence="1" key="1">
    <citation type="submission" date="2014-11" db="EMBL/GenBank/DDBJ databases">
        <authorList>
            <person name="Amaro Gonzalez C."/>
        </authorList>
    </citation>
    <scope>NUCLEOTIDE SEQUENCE</scope>
</reference>
<proteinExistence type="predicted"/>
<organism evidence="1">
    <name type="scientific">Anguilla anguilla</name>
    <name type="common">European freshwater eel</name>
    <name type="synonym">Muraena anguilla</name>
    <dbReference type="NCBI Taxonomy" id="7936"/>
    <lineage>
        <taxon>Eukaryota</taxon>
        <taxon>Metazoa</taxon>
        <taxon>Chordata</taxon>
        <taxon>Craniata</taxon>
        <taxon>Vertebrata</taxon>
        <taxon>Euteleostomi</taxon>
        <taxon>Actinopterygii</taxon>
        <taxon>Neopterygii</taxon>
        <taxon>Teleostei</taxon>
        <taxon>Anguilliformes</taxon>
        <taxon>Anguillidae</taxon>
        <taxon>Anguilla</taxon>
    </lineage>
</organism>
<reference evidence="1" key="2">
    <citation type="journal article" date="2015" name="Fish Shellfish Immunol.">
        <title>Early steps in the European eel (Anguilla anguilla)-Vibrio vulnificus interaction in the gills: Role of the RtxA13 toxin.</title>
        <authorList>
            <person name="Callol A."/>
            <person name="Pajuelo D."/>
            <person name="Ebbesson L."/>
            <person name="Teles M."/>
            <person name="MacKenzie S."/>
            <person name="Amaro C."/>
        </authorList>
    </citation>
    <scope>NUCLEOTIDE SEQUENCE</scope>
</reference>
<evidence type="ECO:0000313" key="1">
    <source>
        <dbReference type="EMBL" id="JAH34818.1"/>
    </source>
</evidence>
<dbReference type="AlphaFoldDB" id="A0A0E9S2T3"/>